<organism evidence="1 2">
    <name type="scientific">Sulfidibacter corallicola</name>
    <dbReference type="NCBI Taxonomy" id="2818388"/>
    <lineage>
        <taxon>Bacteria</taxon>
        <taxon>Pseudomonadati</taxon>
        <taxon>Acidobacteriota</taxon>
        <taxon>Holophagae</taxon>
        <taxon>Acanthopleuribacterales</taxon>
        <taxon>Acanthopleuribacteraceae</taxon>
        <taxon>Sulfidibacter</taxon>
    </lineage>
</organism>
<dbReference type="EMBL" id="CP071793">
    <property type="protein sequence ID" value="QTD50656.1"/>
    <property type="molecule type" value="Genomic_DNA"/>
</dbReference>
<dbReference type="RefSeq" id="WP_237380534.1">
    <property type="nucleotide sequence ID" value="NZ_CP071793.1"/>
</dbReference>
<keyword evidence="2" id="KW-1185">Reference proteome</keyword>
<gene>
    <name evidence="1" type="ORF">J3U87_34150</name>
</gene>
<evidence type="ECO:0000313" key="1">
    <source>
        <dbReference type="EMBL" id="QTD50656.1"/>
    </source>
</evidence>
<name>A0A8A4TL22_SULCO</name>
<dbReference type="KEGG" id="scor:J3U87_34150"/>
<reference evidence="1" key="1">
    <citation type="submission" date="2021-03" db="EMBL/GenBank/DDBJ databases">
        <title>Acanthopleuribacteraceae sp. M133.</title>
        <authorList>
            <person name="Wang G."/>
        </authorList>
    </citation>
    <scope>NUCLEOTIDE SEQUENCE</scope>
    <source>
        <strain evidence="1">M133</strain>
    </source>
</reference>
<accession>A0A8A4TL22</accession>
<dbReference type="AlphaFoldDB" id="A0A8A4TL22"/>
<proteinExistence type="predicted"/>
<dbReference type="Proteomes" id="UP000663929">
    <property type="component" value="Chromosome"/>
</dbReference>
<evidence type="ECO:0000313" key="2">
    <source>
        <dbReference type="Proteomes" id="UP000663929"/>
    </source>
</evidence>
<sequence length="129" mass="14504">MTVQRLGVVTKNHGVHEIHRDGFENCLVHIMFANVVRTIADFPYGAWKQNLFLQIDPPHPWVADSFSDDGPRKEVFGLEILAMTIFLARSLIRSAILAICSRWSCLLLAGLGRARSFVTGFTILRIPGR</sequence>
<protein>
    <submittedName>
        <fullName evidence="1">Uncharacterized protein</fullName>
    </submittedName>
</protein>